<evidence type="ECO:0000259" key="1">
    <source>
        <dbReference type="PROSITE" id="PS50097"/>
    </source>
</evidence>
<dbReference type="SMART" id="SM00225">
    <property type="entry name" value="BTB"/>
    <property type="match status" value="1"/>
</dbReference>
<dbReference type="OrthoDB" id="3437960at2759"/>
<dbReference type="PROSITE" id="PS50097">
    <property type="entry name" value="BTB"/>
    <property type="match status" value="1"/>
</dbReference>
<dbReference type="SUPFAM" id="SSF54695">
    <property type="entry name" value="POZ domain"/>
    <property type="match status" value="1"/>
</dbReference>
<dbReference type="GO" id="GO:0000978">
    <property type="term" value="F:RNA polymerase II cis-regulatory region sequence-specific DNA binding"/>
    <property type="evidence" value="ECO:0007669"/>
    <property type="project" value="TreeGrafter"/>
</dbReference>
<organism evidence="2 3">
    <name type="scientific">Oryzias javanicus</name>
    <name type="common">Javanese ricefish</name>
    <name type="synonym">Aplocheilus javanicus</name>
    <dbReference type="NCBI Taxonomy" id="123683"/>
    <lineage>
        <taxon>Eukaryota</taxon>
        <taxon>Metazoa</taxon>
        <taxon>Chordata</taxon>
        <taxon>Craniata</taxon>
        <taxon>Vertebrata</taxon>
        <taxon>Euteleostomi</taxon>
        <taxon>Actinopterygii</taxon>
        <taxon>Neopterygii</taxon>
        <taxon>Teleostei</taxon>
        <taxon>Neoteleostei</taxon>
        <taxon>Acanthomorphata</taxon>
        <taxon>Ovalentaria</taxon>
        <taxon>Atherinomorphae</taxon>
        <taxon>Beloniformes</taxon>
        <taxon>Adrianichthyidae</taxon>
        <taxon>Oryziinae</taxon>
        <taxon>Oryzias</taxon>
    </lineage>
</organism>
<dbReference type="EMBL" id="CM012439">
    <property type="protein sequence ID" value="RVE74721.1"/>
    <property type="molecule type" value="Genomic_DNA"/>
</dbReference>
<gene>
    <name evidence="2" type="ORF">OJAV_G00024640</name>
</gene>
<dbReference type="PANTHER" id="PTHR46105">
    <property type="entry name" value="AGAP004733-PA"/>
    <property type="match status" value="1"/>
</dbReference>
<accession>A0A437DIP6</accession>
<proteinExistence type="predicted"/>
<name>A0A437DIP6_ORYJA</name>
<dbReference type="GO" id="GO:0000981">
    <property type="term" value="F:DNA-binding transcription factor activity, RNA polymerase II-specific"/>
    <property type="evidence" value="ECO:0007669"/>
    <property type="project" value="TreeGrafter"/>
</dbReference>
<sequence length="179" mass="19690">MEVAPCAPHSDLYAASLLKHLNLQREQAQFCDCVLRQRQGSGQLYPAHRCLLAASSPVLASIVSSSGVLVELQDPRLSDSVLAHLLDYIYTGILPDKQEQYARLLAAAIYLQINELQDALTAFRKKTEDDDGSFYHGKKISLYKDSENTHIEALRINNDPQSSALTESLTGSKETSALG</sequence>
<dbReference type="Proteomes" id="UP000283210">
    <property type="component" value="Chromosome 3"/>
</dbReference>
<reference evidence="2 3" key="1">
    <citation type="submission" date="2018-11" db="EMBL/GenBank/DDBJ databases">
        <authorList>
            <person name="Lopez-Roques C."/>
            <person name="Donnadieu C."/>
            <person name="Bouchez O."/>
            <person name="Klopp C."/>
            <person name="Cabau C."/>
            <person name="Zahm M."/>
        </authorList>
    </citation>
    <scope>NUCLEOTIDE SEQUENCE [LARGE SCALE GENOMIC DNA]</scope>
    <source>
        <strain evidence="2">RS831</strain>
        <tissue evidence="2">Whole body</tissue>
    </source>
</reference>
<keyword evidence="3" id="KW-1185">Reference proteome</keyword>
<reference evidence="2 3" key="2">
    <citation type="submission" date="2019-01" db="EMBL/GenBank/DDBJ databases">
        <title>A chromosome length genome reference of the Java medaka (oryzias javanicus).</title>
        <authorList>
            <person name="Herpin A."/>
            <person name="Takehana Y."/>
            <person name="Naruse K."/>
            <person name="Ansai S."/>
            <person name="Kawaguchi M."/>
        </authorList>
    </citation>
    <scope>NUCLEOTIDE SEQUENCE [LARGE SCALE GENOMIC DNA]</scope>
    <source>
        <strain evidence="2">RS831</strain>
        <tissue evidence="2">Whole body</tissue>
    </source>
</reference>
<protein>
    <recommendedName>
        <fullName evidence="1">BTB domain-containing protein</fullName>
    </recommendedName>
</protein>
<dbReference type="InterPro" id="IPR000210">
    <property type="entry name" value="BTB/POZ_dom"/>
</dbReference>
<dbReference type="InterPro" id="IPR050457">
    <property type="entry name" value="ZnFinger_BTB_dom_contain"/>
</dbReference>
<evidence type="ECO:0000313" key="2">
    <source>
        <dbReference type="EMBL" id="RVE74721.1"/>
    </source>
</evidence>
<dbReference type="Pfam" id="PF00651">
    <property type="entry name" value="BTB"/>
    <property type="match status" value="1"/>
</dbReference>
<dbReference type="AlphaFoldDB" id="A0A437DIP6"/>
<dbReference type="Gene3D" id="3.30.710.10">
    <property type="entry name" value="Potassium Channel Kv1.1, Chain A"/>
    <property type="match status" value="1"/>
</dbReference>
<feature type="domain" description="BTB" evidence="1">
    <location>
        <begin position="31"/>
        <end position="98"/>
    </location>
</feature>
<dbReference type="InterPro" id="IPR011333">
    <property type="entry name" value="SKP1/BTB/POZ_sf"/>
</dbReference>
<evidence type="ECO:0000313" key="3">
    <source>
        <dbReference type="Proteomes" id="UP000283210"/>
    </source>
</evidence>
<dbReference type="PANTHER" id="PTHR46105:SF28">
    <property type="entry name" value="ZINC FINGER PROTEIN 37-LIKE"/>
    <property type="match status" value="1"/>
</dbReference>